<accession>A0A7X1ZEV4</accession>
<gene>
    <name evidence="3" type="ORF">GHC57_12240</name>
</gene>
<feature type="region of interest" description="Disordered" evidence="2">
    <location>
        <begin position="111"/>
        <end position="215"/>
    </location>
</feature>
<feature type="coiled-coil region" evidence="1">
    <location>
        <begin position="15"/>
        <end position="54"/>
    </location>
</feature>
<evidence type="ECO:0000313" key="3">
    <source>
        <dbReference type="EMBL" id="MQX37288.1"/>
    </source>
</evidence>
<name>A0A7X1ZEV4_9PROT</name>
<feature type="compositionally biased region" description="Low complexity" evidence="2">
    <location>
        <begin position="111"/>
        <end position="134"/>
    </location>
</feature>
<dbReference type="Proteomes" id="UP000434582">
    <property type="component" value="Unassembled WGS sequence"/>
</dbReference>
<dbReference type="RefSeq" id="WP_153344619.1">
    <property type="nucleotide sequence ID" value="NZ_WIVE01000038.1"/>
</dbReference>
<dbReference type="EMBL" id="WIVE01000038">
    <property type="protein sequence ID" value="MQX37288.1"/>
    <property type="molecule type" value="Genomic_DNA"/>
</dbReference>
<sequence length="285" mass="28409">MDVLDRIDSDAAAALKEKADQVGRLQAQLKSMSSDAQESRKAAARQKIARIKAQLQALRFLAATNPEAAARQAARLARELASAVRDYKAAGGASGVGAGLGGTIAAPAVPGGAAAGPGQSASAGAASPDAAQAGTPLQAAVPPPPAIPTLSSSGAPVSDETAGGEDSGTEAGASADPEPDPEADPAATPGGTPWTESGATNGNRDAGSSREDAEFAAEARRLMAEIKAILEEAERNSRLEDQEERAAVKDAVRTGRKAMQATGAARADVWGTGAGATMPVVSLLV</sequence>
<comment type="caution">
    <text evidence="3">The sequence shown here is derived from an EMBL/GenBank/DDBJ whole genome shotgun (WGS) entry which is preliminary data.</text>
</comment>
<dbReference type="AlphaFoldDB" id="A0A7X1ZEV4"/>
<proteinExistence type="predicted"/>
<evidence type="ECO:0000256" key="1">
    <source>
        <dbReference type="SAM" id="Coils"/>
    </source>
</evidence>
<keyword evidence="4" id="KW-1185">Reference proteome</keyword>
<evidence type="ECO:0000313" key="4">
    <source>
        <dbReference type="Proteomes" id="UP000434582"/>
    </source>
</evidence>
<keyword evidence="1" id="KW-0175">Coiled coil</keyword>
<feature type="compositionally biased region" description="Low complexity" evidence="2">
    <location>
        <begin position="184"/>
        <end position="195"/>
    </location>
</feature>
<feature type="coiled-coil region" evidence="1">
    <location>
        <begin position="216"/>
        <end position="243"/>
    </location>
</feature>
<organism evidence="3 4">
    <name type="scientific">Roseospira navarrensis</name>
    <dbReference type="NCBI Taxonomy" id="140058"/>
    <lineage>
        <taxon>Bacteria</taxon>
        <taxon>Pseudomonadati</taxon>
        <taxon>Pseudomonadota</taxon>
        <taxon>Alphaproteobacteria</taxon>
        <taxon>Rhodospirillales</taxon>
        <taxon>Rhodospirillaceae</taxon>
        <taxon>Roseospira</taxon>
    </lineage>
</organism>
<evidence type="ECO:0000256" key="2">
    <source>
        <dbReference type="SAM" id="MobiDB-lite"/>
    </source>
</evidence>
<reference evidence="3 4" key="1">
    <citation type="submission" date="2019-10" db="EMBL/GenBank/DDBJ databases">
        <title>Draft whole-genome sequence of the purple nonsulfur photosynthetic bacterium Roseospira navarrensis DSM 15114.</title>
        <authorList>
            <person name="Kyndt J.A."/>
            <person name="Meyer T.E."/>
        </authorList>
    </citation>
    <scope>NUCLEOTIDE SEQUENCE [LARGE SCALE GENOMIC DNA]</scope>
    <source>
        <strain evidence="3 4">DSM 15114</strain>
    </source>
</reference>
<protein>
    <submittedName>
        <fullName evidence="3">Uncharacterized protein</fullName>
    </submittedName>
</protein>